<gene>
    <name evidence="1" type="ORF">FYC51_10635</name>
</gene>
<sequence>MNLAAGYIAQTLQTHDELVAARVNEHRRNAADRRADRAEQAARAARSGLLRRLAALWHDGRTASTMRPAH</sequence>
<evidence type="ECO:0000313" key="1">
    <source>
        <dbReference type="EMBL" id="TYL54043.1"/>
    </source>
</evidence>
<protein>
    <submittedName>
        <fullName evidence="1">Uncharacterized protein</fullName>
    </submittedName>
</protein>
<proteinExistence type="predicted"/>
<reference evidence="1 2" key="1">
    <citation type="submission" date="2019-08" db="EMBL/GenBank/DDBJ databases">
        <authorList>
            <person name="Hu J."/>
        </authorList>
    </citation>
    <scope>NUCLEOTIDE SEQUENCE [LARGE SCALE GENOMIC DNA]</scope>
    <source>
        <strain evidence="1 2">NEAU-184</strain>
    </source>
</reference>
<dbReference type="EMBL" id="VSSB01000001">
    <property type="protein sequence ID" value="TYL54043.1"/>
    <property type="molecule type" value="Genomic_DNA"/>
</dbReference>
<dbReference type="RefSeq" id="WP_148733507.1">
    <property type="nucleotide sequence ID" value="NZ_VSSB01000001.1"/>
</dbReference>
<comment type="caution">
    <text evidence="1">The sequence shown here is derived from an EMBL/GenBank/DDBJ whole genome shotgun (WGS) entry which is preliminary data.</text>
</comment>
<organism evidence="1 2">
    <name type="scientific">Agromyces mariniharenae</name>
    <dbReference type="NCBI Taxonomy" id="2604423"/>
    <lineage>
        <taxon>Bacteria</taxon>
        <taxon>Bacillati</taxon>
        <taxon>Actinomycetota</taxon>
        <taxon>Actinomycetes</taxon>
        <taxon>Micrococcales</taxon>
        <taxon>Microbacteriaceae</taxon>
        <taxon>Agromyces</taxon>
    </lineage>
</organism>
<dbReference type="AlphaFoldDB" id="A0A5S4V836"/>
<evidence type="ECO:0000313" key="2">
    <source>
        <dbReference type="Proteomes" id="UP000325243"/>
    </source>
</evidence>
<name>A0A5S4V836_9MICO</name>
<accession>A0A5S4V836</accession>
<dbReference type="Proteomes" id="UP000325243">
    <property type="component" value="Unassembled WGS sequence"/>
</dbReference>
<keyword evidence="2" id="KW-1185">Reference proteome</keyword>